<keyword evidence="3" id="KW-1185">Reference proteome</keyword>
<keyword evidence="1" id="KW-1133">Transmembrane helix</keyword>
<protein>
    <submittedName>
        <fullName evidence="2">Uncharacterized protein</fullName>
    </submittedName>
</protein>
<keyword evidence="1" id="KW-0812">Transmembrane</keyword>
<name>A0A1B4XWE9_9CAUD</name>
<accession>A0A1B4XWE9</accession>
<feature type="transmembrane region" description="Helical" evidence="1">
    <location>
        <begin position="149"/>
        <end position="165"/>
    </location>
</feature>
<gene>
    <name evidence="2" type="ORF">BPT24_018</name>
</gene>
<dbReference type="Proteomes" id="UP000224877">
    <property type="component" value="Segment"/>
</dbReference>
<keyword evidence="1" id="KW-0472">Membrane</keyword>
<proteinExistence type="predicted"/>
<feature type="transmembrane region" description="Helical" evidence="1">
    <location>
        <begin position="89"/>
        <end position="108"/>
    </location>
</feature>
<evidence type="ECO:0000313" key="2">
    <source>
        <dbReference type="EMBL" id="BAV39140.1"/>
    </source>
</evidence>
<feature type="transmembrane region" description="Helical" evidence="1">
    <location>
        <begin position="6"/>
        <end position="22"/>
    </location>
</feature>
<evidence type="ECO:0000256" key="1">
    <source>
        <dbReference type="SAM" id="Phobius"/>
    </source>
</evidence>
<reference evidence="2 3" key="1">
    <citation type="submission" date="2016-07" db="EMBL/GenBank/DDBJ databases">
        <title>Characterization of three bacteriophages infecting bacteria isolated from shrimp culture pond water.</title>
        <authorList>
            <person name="Khoa H.V."/>
        </authorList>
    </citation>
    <scope>NUCLEOTIDE SEQUENCE [LARGE SCALE GENOMIC DNA]</scope>
</reference>
<dbReference type="EMBL" id="LC168164">
    <property type="protein sequence ID" value="BAV39140.1"/>
    <property type="molecule type" value="Genomic_DNA"/>
</dbReference>
<sequence length="186" mass="21994">METFFYYLTLFTLGSLIIQLFYPNVFKYAFERFGINSKECSEESSTIKVEIDNTSEKLNELLKSEDYSVDDIDEIRKEAMFKNKIAKKLMIKGLYTVLFGILLILITFSRLLWLILGCFSIIDIAFWVYIPLTLLLSNFFKRYGLESPNRLWVILQFGIVIYYLINYNNFFWSSLEIVSENIYGFP</sequence>
<feature type="transmembrane region" description="Helical" evidence="1">
    <location>
        <begin position="114"/>
        <end position="137"/>
    </location>
</feature>
<organism evidence="2 3">
    <name type="scientific">Tenacibaculum phage pT24</name>
    <dbReference type="NCBI Taxonomy" id="1880590"/>
    <lineage>
        <taxon>Viruses</taxon>
        <taxon>Duplodnaviria</taxon>
        <taxon>Heunggongvirae</taxon>
        <taxon>Uroviricota</taxon>
        <taxon>Caudoviricetes</taxon>
        <taxon>Kungbxnavirus</taxon>
        <taxon>Kungbxnavirus pT24</taxon>
    </lineage>
</organism>
<evidence type="ECO:0000313" key="3">
    <source>
        <dbReference type="Proteomes" id="UP000224877"/>
    </source>
</evidence>